<gene>
    <name evidence="1" type="ORF">DFH07DRAFT_730675</name>
</gene>
<accession>A0AAD7NX31</accession>
<name>A0AAD7NX31_9AGAR</name>
<protein>
    <submittedName>
        <fullName evidence="1">Uncharacterized protein</fullName>
    </submittedName>
</protein>
<dbReference type="AlphaFoldDB" id="A0AAD7NX31"/>
<organism evidence="1 2">
    <name type="scientific">Mycena maculata</name>
    <dbReference type="NCBI Taxonomy" id="230809"/>
    <lineage>
        <taxon>Eukaryota</taxon>
        <taxon>Fungi</taxon>
        <taxon>Dikarya</taxon>
        <taxon>Basidiomycota</taxon>
        <taxon>Agaricomycotina</taxon>
        <taxon>Agaricomycetes</taxon>
        <taxon>Agaricomycetidae</taxon>
        <taxon>Agaricales</taxon>
        <taxon>Marasmiineae</taxon>
        <taxon>Mycenaceae</taxon>
        <taxon>Mycena</taxon>
    </lineage>
</organism>
<dbReference type="Proteomes" id="UP001215280">
    <property type="component" value="Unassembled WGS sequence"/>
</dbReference>
<dbReference type="EMBL" id="JARJLG010000008">
    <property type="protein sequence ID" value="KAJ7778583.1"/>
    <property type="molecule type" value="Genomic_DNA"/>
</dbReference>
<sequence>MSLRFCNRSLRYADAYAKGMNRREAAYATKKYRSHRSIPNDYLADFERSGAIEVFRSLRQL</sequence>
<evidence type="ECO:0000313" key="2">
    <source>
        <dbReference type="Proteomes" id="UP001215280"/>
    </source>
</evidence>
<evidence type="ECO:0000313" key="1">
    <source>
        <dbReference type="EMBL" id="KAJ7778583.1"/>
    </source>
</evidence>
<reference evidence="1" key="1">
    <citation type="submission" date="2023-03" db="EMBL/GenBank/DDBJ databases">
        <title>Massive genome expansion in bonnet fungi (Mycena s.s.) driven by repeated elements and novel gene families across ecological guilds.</title>
        <authorList>
            <consortium name="Lawrence Berkeley National Laboratory"/>
            <person name="Harder C.B."/>
            <person name="Miyauchi S."/>
            <person name="Viragh M."/>
            <person name="Kuo A."/>
            <person name="Thoen E."/>
            <person name="Andreopoulos B."/>
            <person name="Lu D."/>
            <person name="Skrede I."/>
            <person name="Drula E."/>
            <person name="Henrissat B."/>
            <person name="Morin E."/>
            <person name="Kohler A."/>
            <person name="Barry K."/>
            <person name="LaButti K."/>
            <person name="Morin E."/>
            <person name="Salamov A."/>
            <person name="Lipzen A."/>
            <person name="Mereny Z."/>
            <person name="Hegedus B."/>
            <person name="Baldrian P."/>
            <person name="Stursova M."/>
            <person name="Weitz H."/>
            <person name="Taylor A."/>
            <person name="Grigoriev I.V."/>
            <person name="Nagy L.G."/>
            <person name="Martin F."/>
            <person name="Kauserud H."/>
        </authorList>
    </citation>
    <scope>NUCLEOTIDE SEQUENCE</scope>
    <source>
        <strain evidence="1">CBHHK188m</strain>
    </source>
</reference>
<keyword evidence="2" id="KW-1185">Reference proteome</keyword>
<comment type="caution">
    <text evidence="1">The sequence shown here is derived from an EMBL/GenBank/DDBJ whole genome shotgun (WGS) entry which is preliminary data.</text>
</comment>
<proteinExistence type="predicted"/>